<comment type="caution">
    <text evidence="4">The sequence shown here is derived from an EMBL/GenBank/DDBJ whole genome shotgun (WGS) entry which is preliminary data.</text>
</comment>
<dbReference type="RefSeq" id="WP_154593749.1">
    <property type="nucleotide sequence ID" value="NZ_WLVL01000039.1"/>
</dbReference>
<dbReference type="AlphaFoldDB" id="A0A6I3IIK4"/>
<evidence type="ECO:0000313" key="4">
    <source>
        <dbReference type="EMBL" id="MTB72473.1"/>
    </source>
</evidence>
<dbReference type="PROSITE" id="PS51257">
    <property type="entry name" value="PROKAR_LIPOPROTEIN"/>
    <property type="match status" value="1"/>
</dbReference>
<gene>
    <name evidence="4" type="ORF">GGG17_10935</name>
</gene>
<protein>
    <submittedName>
        <fullName evidence="4">Transporter substrate-binding domain-containing protein</fullName>
    </submittedName>
</protein>
<dbReference type="SUPFAM" id="SSF53850">
    <property type="entry name" value="Periplasmic binding protein-like II"/>
    <property type="match status" value="1"/>
</dbReference>
<evidence type="ECO:0000256" key="2">
    <source>
        <dbReference type="SAM" id="SignalP"/>
    </source>
</evidence>
<feature type="domain" description="Solute-binding protein family 3/N-terminal" evidence="3">
    <location>
        <begin position="50"/>
        <end position="164"/>
    </location>
</feature>
<organism evidence="4 5">
    <name type="scientific">Arsenicicoccus cauae</name>
    <dbReference type="NCBI Taxonomy" id="2663847"/>
    <lineage>
        <taxon>Bacteria</taxon>
        <taxon>Bacillati</taxon>
        <taxon>Actinomycetota</taxon>
        <taxon>Actinomycetes</taxon>
        <taxon>Micrococcales</taxon>
        <taxon>Intrasporangiaceae</taxon>
        <taxon>Arsenicicoccus</taxon>
    </lineage>
</organism>
<dbReference type="InterPro" id="IPR001638">
    <property type="entry name" value="Solute-binding_3/MltF_N"/>
</dbReference>
<dbReference type="Gene3D" id="3.40.190.10">
    <property type="entry name" value="Periplasmic binding protein-like II"/>
    <property type="match status" value="1"/>
</dbReference>
<reference evidence="4 5" key="1">
    <citation type="submission" date="2019-11" db="EMBL/GenBank/DDBJ databases">
        <title>Whole genome sequencing identifies a novel species of the genus Arsenicicoccus isolated from human blood.</title>
        <authorList>
            <person name="Jeong J.H."/>
            <person name="Kweon O.J."/>
            <person name="Kim H.R."/>
            <person name="Kim T.-H."/>
            <person name="Ha S.-M."/>
            <person name="Lee M.-K."/>
        </authorList>
    </citation>
    <scope>NUCLEOTIDE SEQUENCE [LARGE SCALE GENOMIC DNA]</scope>
    <source>
        <strain evidence="4 5">MKL-02</strain>
    </source>
</reference>
<evidence type="ECO:0000259" key="3">
    <source>
        <dbReference type="Pfam" id="PF00497"/>
    </source>
</evidence>
<dbReference type="Proteomes" id="UP000431092">
    <property type="component" value="Unassembled WGS sequence"/>
</dbReference>
<keyword evidence="5" id="KW-1185">Reference proteome</keyword>
<evidence type="ECO:0000313" key="5">
    <source>
        <dbReference type="Proteomes" id="UP000431092"/>
    </source>
</evidence>
<proteinExistence type="predicted"/>
<dbReference type="EMBL" id="WLVL01000039">
    <property type="protein sequence ID" value="MTB72473.1"/>
    <property type="molecule type" value="Genomic_DNA"/>
</dbReference>
<sequence>MNTGRLPAGAGLLARSPLAALMIAAVSACGVQVPTDPGLTLDRVRSERVLRVGVTHAPPRVVVTGPEETPSGPEPELAQRYAEHLGARVEWTTDSEAALVEDLSDGEVDLVVAGLDATSPWAAEVGLTRPYAESTDPGGQTRQHVLAVPAGENALLSDLERWLDSSAGGAS</sequence>
<dbReference type="PANTHER" id="PTHR35936:SF32">
    <property type="entry name" value="MEMBRANE-BOUND LYTIC MUREIN TRANSGLYCOSYLASE F"/>
    <property type="match status" value="1"/>
</dbReference>
<name>A0A6I3IIK4_9MICO</name>
<evidence type="ECO:0000256" key="1">
    <source>
        <dbReference type="ARBA" id="ARBA00022729"/>
    </source>
</evidence>
<accession>A0A6I3IIK4</accession>
<feature type="signal peptide" evidence="2">
    <location>
        <begin position="1"/>
        <end position="19"/>
    </location>
</feature>
<keyword evidence="1 2" id="KW-0732">Signal</keyword>
<feature type="chain" id="PRO_5038755891" evidence="2">
    <location>
        <begin position="20"/>
        <end position="171"/>
    </location>
</feature>
<dbReference type="PANTHER" id="PTHR35936">
    <property type="entry name" value="MEMBRANE-BOUND LYTIC MUREIN TRANSGLYCOSYLASE F"/>
    <property type="match status" value="1"/>
</dbReference>
<dbReference type="Pfam" id="PF00497">
    <property type="entry name" value="SBP_bac_3"/>
    <property type="match status" value="1"/>
</dbReference>